<dbReference type="EMBL" id="KN846993">
    <property type="protein sequence ID" value="KIW90258.1"/>
    <property type="molecule type" value="Genomic_DNA"/>
</dbReference>
<dbReference type="RefSeq" id="XP_016616927.1">
    <property type="nucleotide sequence ID" value="XM_016766629.1"/>
</dbReference>
<name>A0A0D2HAF4_CLAB1</name>
<keyword evidence="2" id="KW-1185">Reference proteome</keyword>
<evidence type="ECO:0000313" key="2">
    <source>
        <dbReference type="Proteomes" id="UP000053789"/>
    </source>
</evidence>
<sequence length="209" mass="23415">MDSFHPRTVKRLVQFLYTGDYDVDDDEHEATQGKLLEMTSMKLRKPPLQLPQALNATACLFEHIRVNSIGDYCRIDELVSIANTKIQHLVRSDGTSNIESRIESPPEATETVVRSTGDDELRRILASATVPNIAFLEPDHFKKLSVGTDVSTMAMQGCAQKNKDLMGKIYNLGVRLQMAESLSQDTTTAEVLKQKRCLRVLNGMAQCSW</sequence>
<gene>
    <name evidence="1" type="ORF">Z519_08902</name>
</gene>
<proteinExistence type="predicted"/>
<organism evidence="1 2">
    <name type="scientific">Cladophialophora bantiana (strain ATCC 10958 / CBS 173.52 / CDC B-1940 / NIH 8579)</name>
    <name type="common">Xylohypha bantiana</name>
    <dbReference type="NCBI Taxonomy" id="1442370"/>
    <lineage>
        <taxon>Eukaryota</taxon>
        <taxon>Fungi</taxon>
        <taxon>Dikarya</taxon>
        <taxon>Ascomycota</taxon>
        <taxon>Pezizomycotina</taxon>
        <taxon>Eurotiomycetes</taxon>
        <taxon>Chaetothyriomycetidae</taxon>
        <taxon>Chaetothyriales</taxon>
        <taxon>Herpotrichiellaceae</taxon>
        <taxon>Cladophialophora</taxon>
    </lineage>
</organism>
<dbReference type="GeneID" id="27701830"/>
<evidence type="ECO:0008006" key="3">
    <source>
        <dbReference type="Google" id="ProtNLM"/>
    </source>
</evidence>
<protein>
    <recommendedName>
        <fullName evidence="3">BTB domain-containing protein</fullName>
    </recommendedName>
</protein>
<evidence type="ECO:0000313" key="1">
    <source>
        <dbReference type="EMBL" id="KIW90258.1"/>
    </source>
</evidence>
<dbReference type="HOGENOM" id="CLU_1089843_0_0_1"/>
<dbReference type="AlphaFoldDB" id="A0A0D2HAF4"/>
<accession>A0A0D2HAF4</accession>
<dbReference type="OrthoDB" id="6359816at2759"/>
<reference evidence="1" key="1">
    <citation type="submission" date="2015-01" db="EMBL/GenBank/DDBJ databases">
        <title>The Genome Sequence of Cladophialophora bantiana CBS 173.52.</title>
        <authorList>
            <consortium name="The Broad Institute Genomics Platform"/>
            <person name="Cuomo C."/>
            <person name="de Hoog S."/>
            <person name="Gorbushina A."/>
            <person name="Stielow B."/>
            <person name="Teixiera M."/>
            <person name="Abouelleil A."/>
            <person name="Chapman S.B."/>
            <person name="Priest M."/>
            <person name="Young S.K."/>
            <person name="Wortman J."/>
            <person name="Nusbaum C."/>
            <person name="Birren B."/>
        </authorList>
    </citation>
    <scope>NUCLEOTIDE SEQUENCE [LARGE SCALE GENOMIC DNA]</scope>
    <source>
        <strain evidence="1">CBS 173.52</strain>
    </source>
</reference>
<dbReference type="Proteomes" id="UP000053789">
    <property type="component" value="Unassembled WGS sequence"/>
</dbReference>
<dbReference type="VEuPathDB" id="FungiDB:Z519_08902"/>